<dbReference type="SUPFAM" id="SSF63829">
    <property type="entry name" value="Calcium-dependent phosphotriesterase"/>
    <property type="match status" value="1"/>
</dbReference>
<dbReference type="Proteomes" id="UP000468735">
    <property type="component" value="Unassembled WGS sequence"/>
</dbReference>
<proteinExistence type="inferred from homology"/>
<accession>A0A6H9YJM2</accession>
<evidence type="ECO:0000256" key="2">
    <source>
        <dbReference type="ARBA" id="ARBA00022801"/>
    </source>
</evidence>
<sequence length="280" mass="29622">MRSLDTLITGGAFFEGPRWHDGCLWVSDFWRHQVLAVSLDGTAETVAEVPGSPSGLGWLPDGTQLIVSMMDNKLLRLEDGKPAVHADLSSYAGGGTANDLVVDAEGRAYIGCVDYMAWDEQPTTVLLRVDIDGSVAVVSDGMSFPNGPAITPDGSTLIIAESWAERLTAFDIQPDGTLAGRRIWAETPGSPPDGITLDAEGAVWMADAGGNRALRVREGGEILEEISAGDLGVFACALGGEDGRTLFLCAAPTYDPEEAAKIRQARILTCQVDVPHAGRP</sequence>
<feature type="active site" description="Proton donor/acceptor" evidence="3">
    <location>
        <position position="193"/>
    </location>
</feature>
<dbReference type="InterPro" id="IPR005511">
    <property type="entry name" value="SMP-30"/>
</dbReference>
<keyword evidence="4" id="KW-0479">Metal-binding</keyword>
<dbReference type="Gene3D" id="2.120.10.30">
    <property type="entry name" value="TolB, C-terminal domain"/>
    <property type="match status" value="1"/>
</dbReference>
<dbReference type="PANTHER" id="PTHR47572">
    <property type="entry name" value="LIPOPROTEIN-RELATED"/>
    <property type="match status" value="1"/>
</dbReference>
<feature type="binding site" evidence="4">
    <location>
        <position position="98"/>
    </location>
    <ligand>
        <name>substrate</name>
    </ligand>
</feature>
<feature type="domain" description="SMP-30/Gluconolactonase/LRE-like region" evidence="5">
    <location>
        <begin position="15"/>
        <end position="251"/>
    </location>
</feature>
<dbReference type="AlphaFoldDB" id="A0A6H9YJM2"/>
<dbReference type="InterPro" id="IPR013658">
    <property type="entry name" value="SGL"/>
</dbReference>
<dbReference type="PRINTS" id="PR01790">
    <property type="entry name" value="SMP30FAMILY"/>
</dbReference>
<feature type="binding site" evidence="4">
    <location>
        <position position="193"/>
    </location>
    <ligand>
        <name>a divalent metal cation</name>
        <dbReference type="ChEBI" id="CHEBI:60240"/>
    </ligand>
</feature>
<protein>
    <submittedName>
        <fullName evidence="6">SMP-30/gluconolactonase/LRE family protein</fullName>
    </submittedName>
</protein>
<dbReference type="GO" id="GO:0016787">
    <property type="term" value="F:hydrolase activity"/>
    <property type="evidence" value="ECO:0007669"/>
    <property type="project" value="UniProtKB-KW"/>
</dbReference>
<evidence type="ECO:0000259" key="5">
    <source>
        <dbReference type="Pfam" id="PF08450"/>
    </source>
</evidence>
<feature type="binding site" evidence="4">
    <location>
        <position position="15"/>
    </location>
    <ligand>
        <name>a divalent metal cation</name>
        <dbReference type="ChEBI" id="CHEBI:60240"/>
    </ligand>
</feature>
<reference evidence="6 7" key="1">
    <citation type="submission" date="2019-09" db="EMBL/GenBank/DDBJ databases">
        <title>Actinomadura physcomitrii sp. nov., a novel actinomycete isolated from moss [Physcomitrium sphaericum (Ludw) Fuernr].</title>
        <authorList>
            <person name="Zhuang X."/>
            <person name="Liu C."/>
        </authorList>
    </citation>
    <scope>NUCLEOTIDE SEQUENCE [LARGE SCALE GENOMIC DNA]</scope>
    <source>
        <strain evidence="6 7">HMC1</strain>
    </source>
</reference>
<evidence type="ECO:0000313" key="7">
    <source>
        <dbReference type="Proteomes" id="UP000468735"/>
    </source>
</evidence>
<keyword evidence="2" id="KW-0378">Hydrolase</keyword>
<evidence type="ECO:0000313" key="6">
    <source>
        <dbReference type="EMBL" id="KAB2346408.1"/>
    </source>
</evidence>
<dbReference type="OrthoDB" id="2633250at2"/>
<dbReference type="EMBL" id="WBMT01000011">
    <property type="protein sequence ID" value="KAB2346408.1"/>
    <property type="molecule type" value="Genomic_DNA"/>
</dbReference>
<dbReference type="GO" id="GO:0046872">
    <property type="term" value="F:metal ion binding"/>
    <property type="evidence" value="ECO:0007669"/>
    <property type="project" value="UniProtKB-KW"/>
</dbReference>
<dbReference type="RefSeq" id="WP_151563311.1">
    <property type="nucleotide sequence ID" value="NZ_WBMT01000011.1"/>
</dbReference>
<evidence type="ECO:0000256" key="3">
    <source>
        <dbReference type="PIRSR" id="PIRSR605511-1"/>
    </source>
</evidence>
<keyword evidence="7" id="KW-1185">Reference proteome</keyword>
<comment type="similarity">
    <text evidence="1">Belongs to the SMP-30/CGR1 family.</text>
</comment>
<dbReference type="PANTHER" id="PTHR47572:SF4">
    <property type="entry name" value="LACTONASE DRP35"/>
    <property type="match status" value="1"/>
</dbReference>
<evidence type="ECO:0000256" key="1">
    <source>
        <dbReference type="ARBA" id="ARBA00008853"/>
    </source>
</evidence>
<organism evidence="6 7">
    <name type="scientific">Actinomadura rudentiformis</name>
    <dbReference type="NCBI Taxonomy" id="359158"/>
    <lineage>
        <taxon>Bacteria</taxon>
        <taxon>Bacillati</taxon>
        <taxon>Actinomycetota</taxon>
        <taxon>Actinomycetes</taxon>
        <taxon>Streptosporangiales</taxon>
        <taxon>Thermomonosporaceae</taxon>
        <taxon>Actinomadura</taxon>
    </lineage>
</organism>
<dbReference type="InterPro" id="IPR011042">
    <property type="entry name" value="6-blade_b-propeller_TolB-like"/>
</dbReference>
<keyword evidence="4" id="KW-0862">Zinc</keyword>
<comment type="caution">
    <text evidence="6">The sequence shown here is derived from an EMBL/GenBank/DDBJ whole genome shotgun (WGS) entry which is preliminary data.</text>
</comment>
<evidence type="ECO:0000256" key="4">
    <source>
        <dbReference type="PIRSR" id="PIRSR605511-2"/>
    </source>
</evidence>
<name>A0A6H9YJM2_9ACTN</name>
<dbReference type="InterPro" id="IPR051262">
    <property type="entry name" value="SMP-30/CGR1_Lactonase"/>
</dbReference>
<dbReference type="Pfam" id="PF08450">
    <property type="entry name" value="SGL"/>
    <property type="match status" value="1"/>
</dbReference>
<comment type="cofactor">
    <cofactor evidence="4">
        <name>Zn(2+)</name>
        <dbReference type="ChEBI" id="CHEBI:29105"/>
    </cofactor>
    <text evidence="4">Binds 1 divalent metal cation per subunit.</text>
</comment>
<gene>
    <name evidence="6" type="ORF">F8566_23335</name>
</gene>
<feature type="binding site" evidence="4">
    <location>
        <position position="146"/>
    </location>
    <ligand>
        <name>a divalent metal cation</name>
        <dbReference type="ChEBI" id="CHEBI:60240"/>
    </ligand>
</feature>